<keyword evidence="15 20" id="KW-0862">Zinc</keyword>
<evidence type="ECO:0000256" key="16">
    <source>
        <dbReference type="ARBA" id="ARBA00023167"/>
    </source>
</evidence>
<dbReference type="SUPFAM" id="SSF82282">
    <property type="entry name" value="Homocysteine S-methyltransferase"/>
    <property type="match status" value="1"/>
</dbReference>
<dbReference type="GO" id="GO:0008705">
    <property type="term" value="F:methionine synthase activity"/>
    <property type="evidence" value="ECO:0007669"/>
    <property type="project" value="UniProtKB-EC"/>
</dbReference>
<dbReference type="Gene3D" id="3.20.20.330">
    <property type="entry name" value="Homocysteine-binding-like domain"/>
    <property type="match status" value="1"/>
</dbReference>
<dbReference type="FunFam" id="3.40.50.280:FF:000003">
    <property type="entry name" value="Dimethylamine methyltransferase corrinoid protein"/>
    <property type="match status" value="1"/>
</dbReference>
<evidence type="ECO:0000256" key="19">
    <source>
        <dbReference type="ARBA" id="ARBA00031040"/>
    </source>
</evidence>
<evidence type="ECO:0000259" key="21">
    <source>
        <dbReference type="PROSITE" id="PS50970"/>
    </source>
</evidence>
<feature type="binding site" evidence="20">
    <location>
        <position position="267"/>
    </location>
    <ligand>
        <name>Zn(2+)</name>
        <dbReference type="ChEBI" id="CHEBI:29105"/>
    </ligand>
</feature>
<evidence type="ECO:0000313" key="26">
    <source>
        <dbReference type="Proteomes" id="UP000037267"/>
    </source>
</evidence>
<keyword evidence="17" id="KW-0170">Cobalt</keyword>
<dbReference type="NCBIfam" id="NF005719">
    <property type="entry name" value="PRK07535.1"/>
    <property type="match status" value="1"/>
</dbReference>
<feature type="binding site" evidence="20">
    <location>
        <position position="266"/>
    </location>
    <ligand>
        <name>Zn(2+)</name>
        <dbReference type="ChEBI" id="CHEBI:29105"/>
    </ligand>
</feature>
<dbReference type="Pfam" id="PF02310">
    <property type="entry name" value="B12-binding"/>
    <property type="match status" value="1"/>
</dbReference>
<sequence>MGVTELIKSNFLLFDGAMGTMLQKLGLKTGELPEVYNITKRDFIKSIHESYIKAGCDVISTNTFQANELKLKDCPYTVEEIIKAAVEIAKEANPKYVALDIGPLGQLMEPMGTTSFEEAYEIFKRQVVAGAEAGADIILIETIADIYEAKAAVLAAKENSNLPVFCTLTFQDDGRTFVGTDPLTATVVLQGLGVDALGVNCSLGPKELKPIVDEMLKYAKIPVMIQPNAGLPKIRDGETVFDVNPEEFAGYIKDIAESGARIFGGCCGTNPDFIKEVRSTLDNLNPVKVDPQIITATTSGSKTVILDNKTTVIGERINPTGKKRLKEALRTGNLDYIIGEAIDQTNAGSDVLDINVGLPEIDEVEMSKKVVREVQGVVNLPLQIDSSDPKVIEAAVRRYNGKPMINSVNGKEEVMNEVFPTVKKYGALIVGLTLDEDGIPDTAEGRFKIAEKIFKRAQEFGISKEDVLIDCLVLTASAQQDQVMETLKTIKLVKQRLGLKTVLGVSNVSFGLPNREILNSTYLAAAFGAGLDAPILNPLSEEAMKMVHSFRVLNNEDKESKYYIEQYGNVENKQSIQGTTKTEKDLKDIITEGRKEESAPKVKELLKEKKPMEIIDNYFIPALDLVGERFEKGKIFLPQLIQSAEAVKNAFEVIKEHLITNSENTVSKGKIVVATVKGDIHDIGKNIVKMLLENYGFDVIDLGKDVPIEEVVRVTKENDVKLVGLSALMTTTVKNMGDTITALRKEGIECSVMVGGAVLNEEYTELVGADMYARDARESVKIANRFFGIED</sequence>
<dbReference type="SUPFAM" id="SSF52242">
    <property type="entry name" value="Cobalamin (vitamin B12)-binding domain"/>
    <property type="match status" value="1"/>
</dbReference>
<dbReference type="OrthoDB" id="9803687at2"/>
<dbReference type="Proteomes" id="UP000037267">
    <property type="component" value="Unassembled WGS sequence"/>
</dbReference>
<name>A0A0L0W733_GOTPU</name>
<dbReference type="PROSITE" id="PS51337">
    <property type="entry name" value="B12_BINDING_NTER"/>
    <property type="match status" value="1"/>
</dbReference>
<evidence type="ECO:0000256" key="12">
    <source>
        <dbReference type="ARBA" id="ARBA00022679"/>
    </source>
</evidence>
<dbReference type="InterPro" id="IPR011005">
    <property type="entry name" value="Dihydropteroate_synth-like_sf"/>
</dbReference>
<feature type="binding site" evidence="20">
    <location>
        <position position="201"/>
    </location>
    <ligand>
        <name>Zn(2+)</name>
        <dbReference type="ChEBI" id="CHEBI:29105"/>
    </ligand>
</feature>
<dbReference type="GO" id="GO:0031419">
    <property type="term" value="F:cobalamin binding"/>
    <property type="evidence" value="ECO:0007669"/>
    <property type="project" value="UniProtKB-KW"/>
</dbReference>
<evidence type="ECO:0000256" key="14">
    <source>
        <dbReference type="ARBA" id="ARBA00022723"/>
    </source>
</evidence>
<comment type="cofactor">
    <cofactor evidence="2 20">
        <name>Zn(2+)</name>
        <dbReference type="ChEBI" id="CHEBI:29105"/>
    </cofactor>
</comment>
<evidence type="ECO:0000256" key="5">
    <source>
        <dbReference type="ARBA" id="ARBA00010398"/>
    </source>
</evidence>
<keyword evidence="14 20" id="KW-0479">Metal-binding</keyword>
<dbReference type="InterPro" id="IPR050554">
    <property type="entry name" value="Met_Synthase/Corrinoid"/>
</dbReference>
<keyword evidence="13" id="KW-0949">S-adenosyl-L-methionine</keyword>
<feature type="domain" description="B12-binding" evidence="23">
    <location>
        <begin position="668"/>
        <end position="791"/>
    </location>
</feature>
<dbReference type="Pfam" id="PF02607">
    <property type="entry name" value="B12-binding_2"/>
    <property type="match status" value="1"/>
</dbReference>
<dbReference type="Gene3D" id="3.20.20.20">
    <property type="entry name" value="Dihydropteroate synthase-like"/>
    <property type="match status" value="1"/>
</dbReference>
<dbReference type="Gene3D" id="3.40.50.280">
    <property type="entry name" value="Cobalamin-binding domain"/>
    <property type="match status" value="1"/>
</dbReference>
<dbReference type="GO" id="GO:0032259">
    <property type="term" value="P:methylation"/>
    <property type="evidence" value="ECO:0007669"/>
    <property type="project" value="UniProtKB-KW"/>
</dbReference>
<dbReference type="STRING" id="1503.CLPU_18c00060"/>
<evidence type="ECO:0000256" key="17">
    <source>
        <dbReference type="ARBA" id="ARBA00023285"/>
    </source>
</evidence>
<evidence type="ECO:0000259" key="22">
    <source>
        <dbReference type="PROSITE" id="PS50972"/>
    </source>
</evidence>
<dbReference type="InterPro" id="IPR003759">
    <property type="entry name" value="Cbl-bd_cap"/>
</dbReference>
<comment type="similarity">
    <text evidence="5">Belongs to the vitamin-B12 dependent methionine synthase family.</text>
</comment>
<comment type="function">
    <text evidence="18">Catalyzes the transfer of a methyl group from methyl-cobalamin to homocysteine, yielding enzyme-bound cob(I)alamin and methionine. Subsequently, remethylates the cofactor using methyltetrahydrofolate.</text>
</comment>
<organism evidence="25 26">
    <name type="scientific">Gottschalkia purinilytica</name>
    <name type="common">Clostridium purinilyticum</name>
    <dbReference type="NCBI Taxonomy" id="1503"/>
    <lineage>
        <taxon>Bacteria</taxon>
        <taxon>Bacillati</taxon>
        <taxon>Bacillota</taxon>
        <taxon>Tissierellia</taxon>
        <taxon>Tissierellales</taxon>
        <taxon>Gottschalkiaceae</taxon>
        <taxon>Gottschalkia</taxon>
    </lineage>
</organism>
<evidence type="ECO:0000256" key="3">
    <source>
        <dbReference type="ARBA" id="ARBA00001956"/>
    </source>
</evidence>
<dbReference type="CDD" id="cd02070">
    <property type="entry name" value="corrinoid_protein_B12-BD"/>
    <property type="match status" value="1"/>
</dbReference>
<dbReference type="GO" id="GO:0005829">
    <property type="term" value="C:cytosol"/>
    <property type="evidence" value="ECO:0007669"/>
    <property type="project" value="TreeGrafter"/>
</dbReference>
<dbReference type="EMBL" id="LGSS01000018">
    <property type="protein sequence ID" value="KNF07324.1"/>
    <property type="molecule type" value="Genomic_DNA"/>
</dbReference>
<evidence type="ECO:0000256" key="4">
    <source>
        <dbReference type="ARBA" id="ARBA00005178"/>
    </source>
</evidence>
<keyword evidence="9 20" id="KW-0489">Methyltransferase</keyword>
<dbReference type="PIRSF" id="PIRSF037472">
    <property type="entry name" value="DHPS_mtfrase"/>
    <property type="match status" value="1"/>
</dbReference>
<comment type="pathway">
    <text evidence="4">Amino-acid biosynthesis; L-methionine biosynthesis via de novo pathway; L-methionine from L-homocysteine (MetH route): step 1/1.</text>
</comment>
<evidence type="ECO:0000259" key="24">
    <source>
        <dbReference type="PROSITE" id="PS51337"/>
    </source>
</evidence>
<dbReference type="SUPFAM" id="SSF47644">
    <property type="entry name" value="Methionine synthase domain"/>
    <property type="match status" value="1"/>
</dbReference>
<dbReference type="GO" id="GO:0046653">
    <property type="term" value="P:tetrahydrofolate metabolic process"/>
    <property type="evidence" value="ECO:0007669"/>
    <property type="project" value="TreeGrafter"/>
</dbReference>
<comment type="caution">
    <text evidence="25">The sequence shown here is derived from an EMBL/GenBank/DDBJ whole genome shotgun (WGS) entry which is preliminary data.</text>
</comment>
<evidence type="ECO:0000256" key="18">
    <source>
        <dbReference type="ARBA" id="ARBA00025552"/>
    </source>
</evidence>
<dbReference type="Pfam" id="PF00809">
    <property type="entry name" value="Pterin_bind"/>
    <property type="match status" value="1"/>
</dbReference>
<dbReference type="PANTHER" id="PTHR45833">
    <property type="entry name" value="METHIONINE SYNTHASE"/>
    <property type="match status" value="1"/>
</dbReference>
<protein>
    <recommendedName>
        <fullName evidence="8">Methionine synthase</fullName>
        <ecNumber evidence="7">2.1.1.13</ecNumber>
    </recommendedName>
    <alternativeName>
        <fullName evidence="19">5-methyltetrahydrofolate--homocysteine methyltransferase</fullName>
    </alternativeName>
</protein>
<dbReference type="InterPro" id="IPR000489">
    <property type="entry name" value="Pterin-binding_dom"/>
</dbReference>
<dbReference type="InterPro" id="IPR017215">
    <property type="entry name" value="MetH_bac"/>
</dbReference>
<evidence type="ECO:0000256" key="9">
    <source>
        <dbReference type="ARBA" id="ARBA00022603"/>
    </source>
</evidence>
<evidence type="ECO:0000259" key="23">
    <source>
        <dbReference type="PROSITE" id="PS51332"/>
    </source>
</evidence>
<feature type="domain" description="Hcy-binding" evidence="21">
    <location>
        <begin position="1"/>
        <end position="281"/>
    </location>
</feature>
<comment type="cofactor">
    <cofactor evidence="3">
        <name>methylcob(III)alamin</name>
        <dbReference type="ChEBI" id="CHEBI:28115"/>
    </cofactor>
</comment>
<dbReference type="PATRIC" id="fig|1503.3.peg.759"/>
<evidence type="ECO:0000256" key="7">
    <source>
        <dbReference type="ARBA" id="ARBA00012032"/>
    </source>
</evidence>
<keyword evidence="12 20" id="KW-0808">Transferase</keyword>
<dbReference type="EC" id="2.1.1.13" evidence="7"/>
<dbReference type="InterPro" id="IPR003726">
    <property type="entry name" value="HCY_dom"/>
</dbReference>
<keyword evidence="11" id="KW-0846">Cobalamin</keyword>
<evidence type="ECO:0000256" key="10">
    <source>
        <dbReference type="ARBA" id="ARBA00022605"/>
    </source>
</evidence>
<dbReference type="PROSITE" id="PS50972">
    <property type="entry name" value="PTERIN_BINDING"/>
    <property type="match status" value="1"/>
</dbReference>
<keyword evidence="16" id="KW-0486">Methionine biosynthesis</keyword>
<feature type="domain" description="Pterin-binding" evidence="22">
    <location>
        <begin position="310"/>
        <end position="554"/>
    </location>
</feature>
<proteinExistence type="inferred from homology"/>
<keyword evidence="26" id="KW-1185">Reference proteome</keyword>
<dbReference type="Gene3D" id="1.10.1240.10">
    <property type="entry name" value="Methionine synthase domain"/>
    <property type="match status" value="1"/>
</dbReference>
<dbReference type="PROSITE" id="PS50970">
    <property type="entry name" value="HCY"/>
    <property type="match status" value="1"/>
</dbReference>
<evidence type="ECO:0000256" key="20">
    <source>
        <dbReference type="PROSITE-ProRule" id="PRU00333"/>
    </source>
</evidence>
<dbReference type="AlphaFoldDB" id="A0A0L0W733"/>
<dbReference type="GO" id="GO:0050667">
    <property type="term" value="P:homocysteine metabolic process"/>
    <property type="evidence" value="ECO:0007669"/>
    <property type="project" value="TreeGrafter"/>
</dbReference>
<dbReference type="InterPro" id="IPR036589">
    <property type="entry name" value="HCY_dom_sf"/>
</dbReference>
<dbReference type="InterPro" id="IPR006158">
    <property type="entry name" value="Cobalamin-bd"/>
</dbReference>
<dbReference type="SUPFAM" id="SSF51717">
    <property type="entry name" value="Dihydropteroate synthetase-like"/>
    <property type="match status" value="1"/>
</dbReference>
<dbReference type="PROSITE" id="PS51332">
    <property type="entry name" value="B12_BINDING"/>
    <property type="match status" value="1"/>
</dbReference>
<evidence type="ECO:0000256" key="1">
    <source>
        <dbReference type="ARBA" id="ARBA00001700"/>
    </source>
</evidence>
<dbReference type="Pfam" id="PF02574">
    <property type="entry name" value="S-methyl_trans"/>
    <property type="match status" value="1"/>
</dbReference>
<evidence type="ECO:0000256" key="6">
    <source>
        <dbReference type="ARBA" id="ARBA00010854"/>
    </source>
</evidence>
<evidence type="ECO:0000256" key="2">
    <source>
        <dbReference type="ARBA" id="ARBA00001947"/>
    </source>
</evidence>
<comment type="catalytic activity">
    <reaction evidence="1">
        <text>(6S)-5-methyl-5,6,7,8-tetrahydrofolate + L-homocysteine = (6S)-5,6,7,8-tetrahydrofolate + L-methionine</text>
        <dbReference type="Rhea" id="RHEA:11172"/>
        <dbReference type="ChEBI" id="CHEBI:18608"/>
        <dbReference type="ChEBI" id="CHEBI:57453"/>
        <dbReference type="ChEBI" id="CHEBI:57844"/>
        <dbReference type="ChEBI" id="CHEBI:58199"/>
        <dbReference type="EC" id="2.1.1.13"/>
    </reaction>
</comment>
<reference evidence="26" key="1">
    <citation type="submission" date="2015-07" db="EMBL/GenBank/DDBJ databases">
        <title>Draft genome sequence of the purine-degrading Gottschalkia purinilyticum DSM 1384 (formerly Clostridium purinilyticum).</title>
        <authorList>
            <person name="Poehlein A."/>
            <person name="Schiel-Bengelsdorf B."/>
            <person name="Bengelsdorf F.R."/>
            <person name="Daniel R."/>
            <person name="Duerre P."/>
        </authorList>
    </citation>
    <scope>NUCLEOTIDE SEQUENCE [LARGE SCALE GENOMIC DNA]</scope>
    <source>
        <strain evidence="26">DSM 1384</strain>
    </source>
</reference>
<accession>A0A0L0W733</accession>
<gene>
    <name evidence="25" type="primary">metH4</name>
    <name evidence="25" type="ORF">CLPU_18c00060</name>
</gene>
<evidence type="ECO:0000313" key="25">
    <source>
        <dbReference type="EMBL" id="KNF07324.1"/>
    </source>
</evidence>
<dbReference type="InterPro" id="IPR036724">
    <property type="entry name" value="Cobalamin-bd_sf"/>
</dbReference>
<keyword evidence="10" id="KW-0028">Amino-acid biosynthesis</keyword>
<dbReference type="InterPro" id="IPR036594">
    <property type="entry name" value="Meth_synthase_dom"/>
</dbReference>
<dbReference type="SMART" id="SM01018">
    <property type="entry name" value="B12-binding_2"/>
    <property type="match status" value="1"/>
</dbReference>
<evidence type="ECO:0000256" key="13">
    <source>
        <dbReference type="ARBA" id="ARBA00022691"/>
    </source>
</evidence>
<comment type="similarity">
    <text evidence="6">Belongs to the methylamine corrinoid protein family.</text>
</comment>
<dbReference type="PANTHER" id="PTHR45833:SF1">
    <property type="entry name" value="METHIONINE SYNTHASE"/>
    <property type="match status" value="1"/>
</dbReference>
<evidence type="ECO:0000256" key="8">
    <source>
        <dbReference type="ARBA" id="ARBA00013998"/>
    </source>
</evidence>
<dbReference type="GO" id="GO:0046872">
    <property type="term" value="F:metal ion binding"/>
    <property type="evidence" value="ECO:0007669"/>
    <property type="project" value="UniProtKB-KW"/>
</dbReference>
<feature type="domain" description="B12-binding N-terminal" evidence="24">
    <location>
        <begin position="573"/>
        <end position="666"/>
    </location>
</feature>
<evidence type="ECO:0000256" key="15">
    <source>
        <dbReference type="ARBA" id="ARBA00022833"/>
    </source>
</evidence>
<evidence type="ECO:0000256" key="11">
    <source>
        <dbReference type="ARBA" id="ARBA00022628"/>
    </source>
</evidence>
<dbReference type="UniPathway" id="UPA00051">
    <property type="reaction ID" value="UER00081"/>
</dbReference>